<keyword evidence="2" id="KW-1185">Reference proteome</keyword>
<dbReference type="Proteomes" id="UP001085076">
    <property type="component" value="Miscellaneous, Linkage group lg02"/>
</dbReference>
<dbReference type="InterPro" id="IPR008927">
    <property type="entry name" value="6-PGluconate_DH-like_C_sf"/>
</dbReference>
<dbReference type="EMBL" id="JAGGNH010000002">
    <property type="protein sequence ID" value="KAJ0980603.1"/>
    <property type="molecule type" value="Genomic_DNA"/>
</dbReference>
<comment type="caution">
    <text evidence="1">The sequence shown here is derived from an EMBL/GenBank/DDBJ whole genome shotgun (WGS) entry which is preliminary data.</text>
</comment>
<accession>A0A9D5CY89</accession>
<dbReference type="OrthoDB" id="664194at2759"/>
<evidence type="ECO:0000313" key="2">
    <source>
        <dbReference type="Proteomes" id="UP001085076"/>
    </source>
</evidence>
<proteinExistence type="predicted"/>
<dbReference type="PANTHER" id="PTHR34835:SF34">
    <property type="entry name" value="OS08G0555500 PROTEIN"/>
    <property type="match status" value="1"/>
</dbReference>
<evidence type="ECO:0000313" key="1">
    <source>
        <dbReference type="EMBL" id="KAJ0980603.1"/>
    </source>
</evidence>
<organism evidence="1 2">
    <name type="scientific">Dioscorea zingiberensis</name>
    <dbReference type="NCBI Taxonomy" id="325984"/>
    <lineage>
        <taxon>Eukaryota</taxon>
        <taxon>Viridiplantae</taxon>
        <taxon>Streptophyta</taxon>
        <taxon>Embryophyta</taxon>
        <taxon>Tracheophyta</taxon>
        <taxon>Spermatophyta</taxon>
        <taxon>Magnoliopsida</taxon>
        <taxon>Liliopsida</taxon>
        <taxon>Dioscoreales</taxon>
        <taxon>Dioscoreaceae</taxon>
        <taxon>Dioscorea</taxon>
    </lineage>
</organism>
<reference evidence="1" key="1">
    <citation type="submission" date="2021-03" db="EMBL/GenBank/DDBJ databases">
        <authorList>
            <person name="Li Z."/>
            <person name="Yang C."/>
        </authorList>
    </citation>
    <scope>NUCLEOTIDE SEQUENCE</scope>
    <source>
        <strain evidence="1">Dzin_1.0</strain>
        <tissue evidence="1">Leaf</tissue>
    </source>
</reference>
<sequence length="572" mass="63903">MASVGHVQEVVPLDVDSPVLQNTPPPNVHMRCRCMVHKLGCLIKMLNEEKKEVMRCLGFGGLLEAASYSLRMGLVEKLVGCLDPDTGILLVHGRRLHMTAEHAGSLLGFPTDGPDVSSKLGRDGTTDERFRIARSSLTPRALYTELIQLPEGQEFKGKLLLYIIATIIRPTSNVHVSTSYLSLLAIMDDIIHLNWAKYAYEGLLTAVRTYNNGRARRVSNKCIGGCIWLLQLFYLEHLAVGIIHQPIRDRQQPRVAFWTDTLIGRAVKHVNHRGGVNTLAIDVFSALDGSPHRAENYSAKSELTALKRELDLLRSHIADQLASLRHEMRDLIFGHIEAIRSELQASMRDELESVRSELADMGQMLHSYMARGEDTTETGTGISEANRVNEAPDADLPRLVKEVYSATVQLPFKTLADCKTWLDMGEFASAFAGRTFETDLVDLMVENGRNGRSNGKGYYIHEKGSKPKPDPSVLTIIDESRRRANIMLNGRADMVGPGYIYSVSRNGKKHTMLHSYMARGEDTTETGTGISEANRMDMHPLTSSQPTQWEMLPCLMMRSKFDDVIPKFEIMS</sequence>
<dbReference type="SUPFAM" id="SSF48179">
    <property type="entry name" value="6-phosphogluconate dehydrogenase C-terminal domain-like"/>
    <property type="match status" value="1"/>
</dbReference>
<reference evidence="1" key="2">
    <citation type="journal article" date="2022" name="Hortic Res">
        <title>The genome of Dioscorea zingiberensis sheds light on the biosynthesis, origin and evolution of the medicinally important diosgenin saponins.</title>
        <authorList>
            <person name="Li Y."/>
            <person name="Tan C."/>
            <person name="Li Z."/>
            <person name="Guo J."/>
            <person name="Li S."/>
            <person name="Chen X."/>
            <person name="Wang C."/>
            <person name="Dai X."/>
            <person name="Yang H."/>
            <person name="Song W."/>
            <person name="Hou L."/>
            <person name="Xu J."/>
            <person name="Tong Z."/>
            <person name="Xu A."/>
            <person name="Yuan X."/>
            <person name="Wang W."/>
            <person name="Yang Q."/>
            <person name="Chen L."/>
            <person name="Sun Z."/>
            <person name="Wang K."/>
            <person name="Pan B."/>
            <person name="Chen J."/>
            <person name="Bao Y."/>
            <person name="Liu F."/>
            <person name="Qi X."/>
            <person name="Gang D.R."/>
            <person name="Wen J."/>
            <person name="Li J."/>
        </authorList>
    </citation>
    <scope>NUCLEOTIDE SEQUENCE</scope>
    <source>
        <strain evidence="1">Dzin_1.0</strain>
    </source>
</reference>
<dbReference type="AlphaFoldDB" id="A0A9D5CY89"/>
<dbReference type="Gene3D" id="1.10.1040.50">
    <property type="match status" value="1"/>
</dbReference>
<gene>
    <name evidence="1" type="ORF">J5N97_008858</name>
</gene>
<dbReference type="PANTHER" id="PTHR34835">
    <property type="entry name" value="OS07G0283600 PROTEIN-RELATED"/>
    <property type="match status" value="1"/>
</dbReference>
<name>A0A9D5CY89_9LILI</name>
<protein>
    <submittedName>
        <fullName evidence="1">Uncharacterized protein</fullName>
    </submittedName>
</protein>